<organism evidence="1 2">
    <name type="scientific">Kribbella solani</name>
    <dbReference type="NCBI Taxonomy" id="236067"/>
    <lineage>
        <taxon>Bacteria</taxon>
        <taxon>Bacillati</taxon>
        <taxon>Actinomycetota</taxon>
        <taxon>Actinomycetes</taxon>
        <taxon>Propionibacteriales</taxon>
        <taxon>Kribbellaceae</taxon>
        <taxon>Kribbella</taxon>
    </lineage>
</organism>
<keyword evidence="2" id="KW-1185">Reference proteome</keyword>
<evidence type="ECO:0000313" key="2">
    <source>
        <dbReference type="Proteomes" id="UP000558997"/>
    </source>
</evidence>
<name>A0A841DZI9_9ACTN</name>
<proteinExistence type="predicted"/>
<protein>
    <submittedName>
        <fullName evidence="1">Uncharacterized protein</fullName>
    </submittedName>
</protein>
<dbReference type="Proteomes" id="UP000558997">
    <property type="component" value="Unassembled WGS sequence"/>
</dbReference>
<evidence type="ECO:0000313" key="1">
    <source>
        <dbReference type="EMBL" id="MBB5983973.1"/>
    </source>
</evidence>
<reference evidence="1 2" key="1">
    <citation type="submission" date="2020-08" db="EMBL/GenBank/DDBJ databases">
        <title>Sequencing the genomes of 1000 actinobacteria strains.</title>
        <authorList>
            <person name="Klenk H.-P."/>
        </authorList>
    </citation>
    <scope>NUCLEOTIDE SEQUENCE [LARGE SCALE GENOMIC DNA]</scope>
    <source>
        <strain evidence="1 2">DSM 17294</strain>
    </source>
</reference>
<accession>A0A841DZI9</accession>
<dbReference type="RefSeq" id="WP_184844981.1">
    <property type="nucleotide sequence ID" value="NZ_BAAAVN010000031.1"/>
</dbReference>
<sequence>MSSHSDHLVLDRAAVDRALRSVIEYADYDLHKALEGDETGEDTYAEHVARFIAAYGAAHPAERGRGKR</sequence>
<dbReference type="EMBL" id="JACHNF010000002">
    <property type="protein sequence ID" value="MBB5983973.1"/>
    <property type="molecule type" value="Genomic_DNA"/>
</dbReference>
<comment type="caution">
    <text evidence="1">The sequence shown here is derived from an EMBL/GenBank/DDBJ whole genome shotgun (WGS) entry which is preliminary data.</text>
</comment>
<dbReference type="AlphaFoldDB" id="A0A841DZI9"/>
<gene>
    <name evidence="1" type="ORF">HDA44_007388</name>
</gene>